<evidence type="ECO:0000313" key="1">
    <source>
        <dbReference type="EMBL" id="MBB5153144.1"/>
    </source>
</evidence>
<name>A0A840PYT9_9PSEU</name>
<reference evidence="1 2" key="1">
    <citation type="submission" date="2020-08" db="EMBL/GenBank/DDBJ databases">
        <title>Sequencing the genomes of 1000 actinobacteria strains.</title>
        <authorList>
            <person name="Klenk H.-P."/>
        </authorList>
    </citation>
    <scope>NUCLEOTIDE SEQUENCE [LARGE SCALE GENOMIC DNA]</scope>
    <source>
        <strain evidence="1 2">DSM 45584</strain>
    </source>
</reference>
<sequence>MSIRPPANYRIARVVLLVVFAIAMLLSVLGSVTGSTDLLTGVWNSG</sequence>
<evidence type="ECO:0000313" key="2">
    <source>
        <dbReference type="Proteomes" id="UP000584374"/>
    </source>
</evidence>
<accession>A0A840PYT9</accession>
<keyword evidence="2" id="KW-1185">Reference proteome</keyword>
<dbReference type="EMBL" id="JACHIW010000001">
    <property type="protein sequence ID" value="MBB5153144.1"/>
    <property type="molecule type" value="Genomic_DNA"/>
</dbReference>
<organism evidence="1 2">
    <name type="scientific">Saccharopolyspora phatthalungensis</name>
    <dbReference type="NCBI Taxonomy" id="664693"/>
    <lineage>
        <taxon>Bacteria</taxon>
        <taxon>Bacillati</taxon>
        <taxon>Actinomycetota</taxon>
        <taxon>Actinomycetes</taxon>
        <taxon>Pseudonocardiales</taxon>
        <taxon>Pseudonocardiaceae</taxon>
        <taxon>Saccharopolyspora</taxon>
    </lineage>
</organism>
<dbReference type="AlphaFoldDB" id="A0A840PYT9"/>
<comment type="caution">
    <text evidence="1">The sequence shown here is derived from an EMBL/GenBank/DDBJ whole genome shotgun (WGS) entry which is preliminary data.</text>
</comment>
<dbReference type="Proteomes" id="UP000584374">
    <property type="component" value="Unassembled WGS sequence"/>
</dbReference>
<proteinExistence type="predicted"/>
<dbReference type="RefSeq" id="WP_184723537.1">
    <property type="nucleotide sequence ID" value="NZ_JACHIW010000001.1"/>
</dbReference>
<protein>
    <submittedName>
        <fullName evidence="1">Uncharacterized protein</fullName>
    </submittedName>
</protein>
<gene>
    <name evidence="1" type="ORF">BJ970_000678</name>
</gene>